<evidence type="ECO:0000259" key="4">
    <source>
        <dbReference type="Pfam" id="PF19353"/>
    </source>
</evidence>
<dbReference type="InterPro" id="IPR050570">
    <property type="entry name" value="Cell_wall_metabolism_enzyme"/>
</dbReference>
<dbReference type="PANTHER" id="PTHR21666">
    <property type="entry name" value="PEPTIDASE-RELATED"/>
    <property type="match status" value="1"/>
</dbReference>
<evidence type="ECO:0000313" key="5">
    <source>
        <dbReference type="EMBL" id="MFC3050951.1"/>
    </source>
</evidence>
<organism evidence="5 6">
    <name type="scientific">Kordiimonas pumila</name>
    <dbReference type="NCBI Taxonomy" id="2161677"/>
    <lineage>
        <taxon>Bacteria</taxon>
        <taxon>Pseudomonadati</taxon>
        <taxon>Pseudomonadota</taxon>
        <taxon>Alphaproteobacteria</taxon>
        <taxon>Kordiimonadales</taxon>
        <taxon>Kordiimonadaceae</taxon>
        <taxon>Kordiimonas</taxon>
    </lineage>
</organism>
<keyword evidence="2" id="KW-1133">Transmembrane helix</keyword>
<dbReference type="SUPFAM" id="SSF51261">
    <property type="entry name" value="Duplicated hybrid motif"/>
    <property type="match status" value="1"/>
</dbReference>
<dbReference type="Pfam" id="PF01551">
    <property type="entry name" value="Peptidase_M23"/>
    <property type="match status" value="1"/>
</dbReference>
<dbReference type="EMBL" id="JBHRSL010000002">
    <property type="protein sequence ID" value="MFC3050951.1"/>
    <property type="molecule type" value="Genomic_DNA"/>
</dbReference>
<feature type="domain" description="DUF5930" evidence="4">
    <location>
        <begin position="16"/>
        <end position="84"/>
    </location>
</feature>
<protein>
    <submittedName>
        <fullName evidence="5">Peptidoglycan DD-metalloendopeptidase family protein</fullName>
    </submittedName>
</protein>
<dbReference type="Proteomes" id="UP001595444">
    <property type="component" value="Unassembled WGS sequence"/>
</dbReference>
<dbReference type="InterPro" id="IPR016047">
    <property type="entry name" value="M23ase_b-sheet_dom"/>
</dbReference>
<comment type="caution">
    <text evidence="5">The sequence shown here is derived from an EMBL/GenBank/DDBJ whole genome shotgun (WGS) entry which is preliminary data.</text>
</comment>
<evidence type="ECO:0000256" key="1">
    <source>
        <dbReference type="ARBA" id="ARBA00022729"/>
    </source>
</evidence>
<dbReference type="Gene3D" id="2.70.70.10">
    <property type="entry name" value="Glucose Permease (Domain IIA)"/>
    <property type="match status" value="1"/>
</dbReference>
<keyword evidence="2" id="KW-0472">Membrane</keyword>
<dbReference type="Pfam" id="PF19353">
    <property type="entry name" value="DUF5930"/>
    <property type="match status" value="1"/>
</dbReference>
<gene>
    <name evidence="5" type="ORF">ACFOKA_03425</name>
</gene>
<evidence type="ECO:0000313" key="6">
    <source>
        <dbReference type="Proteomes" id="UP001595444"/>
    </source>
</evidence>
<accession>A0ABV7D2A4</accession>
<feature type="domain" description="M23ase beta-sheet core" evidence="3">
    <location>
        <begin position="296"/>
        <end position="390"/>
    </location>
</feature>
<evidence type="ECO:0000256" key="2">
    <source>
        <dbReference type="SAM" id="Phobius"/>
    </source>
</evidence>
<name>A0ABV7D2A4_9PROT</name>
<dbReference type="RefSeq" id="WP_194212298.1">
    <property type="nucleotide sequence ID" value="NZ_CP061205.1"/>
</dbReference>
<proteinExistence type="predicted"/>
<keyword evidence="6" id="KW-1185">Reference proteome</keyword>
<dbReference type="InterPro" id="IPR045974">
    <property type="entry name" value="DUF5930"/>
</dbReference>
<sequence>MSKVLTLKEKILYWRGKYFPERQLFLRSEGRVRFLTISTNAQVLIASAASVFLIWGSVTTYAYLTHDMRLEQKNQTISNMSVQYQTLSSDFSTLEVEIERRARQLEDRQKFLEEVIGPMQPAPLIVKPKSKKTDDTSDEAAAKAKTSLLDVLMGSSEVNAGELSSSTRRAQLMSRLQQAEYKQQRLARHLTIDVNNKLQIIDRALQPTLLSQDDLTRQWQSDTQAMGGPYSPDIGFEPIFTEQDNQNFSELLESWQRLEIVTMVLDSFPVGEPVEEYYLSSRFGRRKDPLKHTWANHPGLDMAGWPGTPILATAPGKVVHSGWFGPYGKMIEIEHGNGFKTRYGHMSKLLVKKGEIVDLGKQIGEMGKTGRVTGSHLHYEIWFEGEVRDPLPFLKAANDVLKIQGRHEKNSSS</sequence>
<dbReference type="InterPro" id="IPR011055">
    <property type="entry name" value="Dup_hybrid_motif"/>
</dbReference>
<reference evidence="6" key="1">
    <citation type="journal article" date="2019" name="Int. J. Syst. Evol. Microbiol.">
        <title>The Global Catalogue of Microorganisms (GCM) 10K type strain sequencing project: providing services to taxonomists for standard genome sequencing and annotation.</title>
        <authorList>
            <consortium name="The Broad Institute Genomics Platform"/>
            <consortium name="The Broad Institute Genome Sequencing Center for Infectious Disease"/>
            <person name="Wu L."/>
            <person name="Ma J."/>
        </authorList>
    </citation>
    <scope>NUCLEOTIDE SEQUENCE [LARGE SCALE GENOMIC DNA]</scope>
    <source>
        <strain evidence="6">KCTC 62164</strain>
    </source>
</reference>
<dbReference type="PANTHER" id="PTHR21666:SF289">
    <property type="entry name" value="L-ALA--D-GLU ENDOPEPTIDASE"/>
    <property type="match status" value="1"/>
</dbReference>
<feature type="transmembrane region" description="Helical" evidence="2">
    <location>
        <begin position="43"/>
        <end position="64"/>
    </location>
</feature>
<evidence type="ECO:0000259" key="3">
    <source>
        <dbReference type="Pfam" id="PF01551"/>
    </source>
</evidence>
<keyword evidence="2" id="KW-0812">Transmembrane</keyword>
<keyword evidence="1" id="KW-0732">Signal</keyword>
<dbReference type="CDD" id="cd12797">
    <property type="entry name" value="M23_peptidase"/>
    <property type="match status" value="1"/>
</dbReference>